<name>A0AAE0HEU0_9PEZI</name>
<evidence type="ECO:0000313" key="1">
    <source>
        <dbReference type="EMBL" id="KAK3295228.1"/>
    </source>
</evidence>
<reference evidence="1" key="1">
    <citation type="journal article" date="2023" name="Mol. Phylogenet. Evol.">
        <title>Genome-scale phylogeny and comparative genomics of the fungal order Sordariales.</title>
        <authorList>
            <person name="Hensen N."/>
            <person name="Bonometti L."/>
            <person name="Westerberg I."/>
            <person name="Brannstrom I.O."/>
            <person name="Guillou S."/>
            <person name="Cros-Aarteil S."/>
            <person name="Calhoun S."/>
            <person name="Haridas S."/>
            <person name="Kuo A."/>
            <person name="Mondo S."/>
            <person name="Pangilinan J."/>
            <person name="Riley R."/>
            <person name="LaButti K."/>
            <person name="Andreopoulos B."/>
            <person name="Lipzen A."/>
            <person name="Chen C."/>
            <person name="Yan M."/>
            <person name="Daum C."/>
            <person name="Ng V."/>
            <person name="Clum A."/>
            <person name="Steindorff A."/>
            <person name="Ohm R.A."/>
            <person name="Martin F."/>
            <person name="Silar P."/>
            <person name="Natvig D.O."/>
            <person name="Lalanne C."/>
            <person name="Gautier V."/>
            <person name="Ament-Velasquez S.L."/>
            <person name="Kruys A."/>
            <person name="Hutchinson M.I."/>
            <person name="Powell A.J."/>
            <person name="Barry K."/>
            <person name="Miller A.N."/>
            <person name="Grigoriev I.V."/>
            <person name="Debuchy R."/>
            <person name="Gladieux P."/>
            <person name="Hiltunen Thoren M."/>
            <person name="Johannesson H."/>
        </authorList>
    </citation>
    <scope>NUCLEOTIDE SEQUENCE</scope>
    <source>
        <strain evidence="1">CBS 168.71</strain>
    </source>
</reference>
<proteinExistence type="predicted"/>
<dbReference type="AlphaFoldDB" id="A0AAE0HEU0"/>
<gene>
    <name evidence="1" type="ORF">B0H64DRAFT_441652</name>
</gene>
<dbReference type="GeneID" id="87843534"/>
<organism evidence="1 2">
    <name type="scientific">Chaetomium fimeti</name>
    <dbReference type="NCBI Taxonomy" id="1854472"/>
    <lineage>
        <taxon>Eukaryota</taxon>
        <taxon>Fungi</taxon>
        <taxon>Dikarya</taxon>
        <taxon>Ascomycota</taxon>
        <taxon>Pezizomycotina</taxon>
        <taxon>Sordariomycetes</taxon>
        <taxon>Sordariomycetidae</taxon>
        <taxon>Sordariales</taxon>
        <taxon>Chaetomiaceae</taxon>
        <taxon>Chaetomium</taxon>
    </lineage>
</organism>
<reference evidence="1" key="2">
    <citation type="submission" date="2023-06" db="EMBL/GenBank/DDBJ databases">
        <authorList>
            <consortium name="Lawrence Berkeley National Laboratory"/>
            <person name="Haridas S."/>
            <person name="Hensen N."/>
            <person name="Bonometti L."/>
            <person name="Westerberg I."/>
            <person name="Brannstrom I.O."/>
            <person name="Guillou S."/>
            <person name="Cros-Aarteil S."/>
            <person name="Calhoun S."/>
            <person name="Kuo A."/>
            <person name="Mondo S."/>
            <person name="Pangilinan J."/>
            <person name="Riley R."/>
            <person name="Labutti K."/>
            <person name="Andreopoulos B."/>
            <person name="Lipzen A."/>
            <person name="Chen C."/>
            <person name="Yanf M."/>
            <person name="Daum C."/>
            <person name="Ng V."/>
            <person name="Clum A."/>
            <person name="Steindorff A."/>
            <person name="Ohm R."/>
            <person name="Martin F."/>
            <person name="Silar P."/>
            <person name="Natvig D."/>
            <person name="Lalanne C."/>
            <person name="Gautier V."/>
            <person name="Ament-Velasquez S.L."/>
            <person name="Kruys A."/>
            <person name="Hutchinson M.I."/>
            <person name="Powell A.J."/>
            <person name="Barry K."/>
            <person name="Miller A.N."/>
            <person name="Grigoriev I.V."/>
            <person name="Debuchy R."/>
            <person name="Gladieux P."/>
            <person name="Thoren M.H."/>
            <person name="Johannesson H."/>
        </authorList>
    </citation>
    <scope>NUCLEOTIDE SEQUENCE</scope>
    <source>
        <strain evidence="1">CBS 168.71</strain>
    </source>
</reference>
<dbReference type="RefSeq" id="XP_062658742.1">
    <property type="nucleotide sequence ID" value="XM_062806586.1"/>
</dbReference>
<comment type="caution">
    <text evidence="1">The sequence shown here is derived from an EMBL/GenBank/DDBJ whole genome shotgun (WGS) entry which is preliminary data.</text>
</comment>
<evidence type="ECO:0000313" key="2">
    <source>
        <dbReference type="Proteomes" id="UP001278766"/>
    </source>
</evidence>
<dbReference type="EMBL" id="JAUEPN010000004">
    <property type="protein sequence ID" value="KAK3295228.1"/>
    <property type="molecule type" value="Genomic_DNA"/>
</dbReference>
<dbReference type="Proteomes" id="UP001278766">
    <property type="component" value="Unassembled WGS sequence"/>
</dbReference>
<protein>
    <submittedName>
        <fullName evidence="1">Uncharacterized protein</fullName>
    </submittedName>
</protein>
<keyword evidence="2" id="KW-1185">Reference proteome</keyword>
<accession>A0AAE0HEU0</accession>
<sequence>MANSDIDEFLRAASTRRSSVAHIQGSHGSGKSTVVIPHIWRAIQSDESVTMAYIQPTNAQAILLGRFLRSSGDTTMANGLDDKRLNLWSFEDALPKMLDPAQTLHGNMVVCLDLDVGPTAYGEFLLACLVEKAMQVYSAKNGHDRLILFTLGAMEHRYPTKLEPFTNPVVIHYGGHSRAPEPRHIESLEGKPVFRIMMDMKDAGGGVLLVFSGIPDLRSDMMRELTNYYRGTQHSMEVYRLTTTNLRNGSFVEWIDSLKGCAVVMVDPSINISLPFRHVHAVFYALDTRRPVLDSSTGLFLRREVRSSEPEFAVYRSHAVPAPDVPSPQVLAVGPEPQRTLSAVPFPHAYGSELLVLALLAFQKWPIPVDEMPLVHLGVPDHAKWREASGLLQGMGMLVEDNQAASGWRITSPGRRAISWLPHTSNWRVAVLLSYVEKTALDLEKRVLIRLAAIIEADVPFAIKPPMTRALMRGLNAAACGPAATMVDYGHLWVALSVWEAVRRRTDNFADESTHGDLMAPADLGVLQGGYDIYKRVVALEKMMDMPPESAASMDKALTPPELFKVQLALARVWLSNLFWVPKSWKQSGGDTRLATCFANRDAILIDTITESIVMEGLVDNHGLYATALDIIYGDEGLRAWNTVLIDGRCLRRIHQRMGGAPDIYSAFSSVYAHRGRDAK</sequence>